<dbReference type="Proteomes" id="UP000325289">
    <property type="component" value="Unassembled WGS sequence"/>
</dbReference>
<evidence type="ECO:0000313" key="3">
    <source>
        <dbReference type="EMBL" id="SFD44861.1"/>
    </source>
</evidence>
<dbReference type="AlphaFoldDB" id="A0A1I1SEI2"/>
<keyword evidence="2" id="KW-0812">Transmembrane</keyword>
<feature type="transmembrane region" description="Helical" evidence="2">
    <location>
        <begin position="524"/>
        <end position="548"/>
    </location>
</feature>
<feature type="compositionally biased region" description="Low complexity" evidence="1">
    <location>
        <begin position="809"/>
        <end position="819"/>
    </location>
</feature>
<feature type="region of interest" description="Disordered" evidence="1">
    <location>
        <begin position="174"/>
        <end position="497"/>
    </location>
</feature>
<keyword evidence="4" id="KW-1185">Reference proteome</keyword>
<keyword evidence="2" id="KW-1133">Transmembrane helix</keyword>
<dbReference type="OrthoDB" id="7870459at2"/>
<keyword evidence="2" id="KW-0472">Membrane</keyword>
<dbReference type="EMBL" id="FOMS01000001">
    <property type="protein sequence ID" value="SFD44861.1"/>
    <property type="molecule type" value="Genomic_DNA"/>
</dbReference>
<evidence type="ECO:0000313" key="4">
    <source>
        <dbReference type="Proteomes" id="UP000325289"/>
    </source>
</evidence>
<gene>
    <name evidence="3" type="ORF">SAMN04515678_101127</name>
</gene>
<evidence type="ECO:0008006" key="5">
    <source>
        <dbReference type="Google" id="ProtNLM"/>
    </source>
</evidence>
<evidence type="ECO:0000256" key="1">
    <source>
        <dbReference type="SAM" id="MobiDB-lite"/>
    </source>
</evidence>
<feature type="region of interest" description="Disordered" evidence="1">
    <location>
        <begin position="566"/>
        <end position="631"/>
    </location>
</feature>
<name>A0A1I1SEI2_9RHOB</name>
<feature type="compositionally biased region" description="Low complexity" evidence="1">
    <location>
        <begin position="419"/>
        <end position="429"/>
    </location>
</feature>
<evidence type="ECO:0000256" key="2">
    <source>
        <dbReference type="SAM" id="Phobius"/>
    </source>
</evidence>
<sequence>MTTDFALNLSSSGISLLRRADRGWRVAGEAQLDGDLDAEMRALRAMTDDGAAVKLVLPEDQIKFLSLEDPGTPSGRAEAARAVLDGATPYPIDELSHDYAVKKGRLFVAAVARETLEEAEQFALAQGFRPVCFVGLPMPRKFNGEIFFGACDSWDGEAPSRETPPIRVMTDEEAQAMAARAAKEAARKATPAPAAQPQTAEASPAPAPADVQASRVPEPATAEPPSATATRRAAPAPTPPPAEPAPAAQARKTAQAQPAPSAPAAPQVQTTPETPARETPAPPPEPEHTVRPLPAEPAPDPDTSPARTPQAPEVPSPNTAASEPAPVPTFSSIRARRDVPPPTAAPRVDGPEGPADGSDAGPLNRPVPRRPNPDEVQARLRTIAATAPSKSDVPPPPAQAPAAGRGARGILGRLKPGQEEAAGPAAAQPSTPHTTPKVATQPKPAVSMEKPPAAVAPEAPSAPERIAALRPGREPPTTRAPAQDNAGGGAAVLTAGTDDEAQRMTIFGARQRAEQERIGGKPRYLGLLLTVVLLIFLAGVAAWASVFLEDGLARFFRSDSDEAQVAQLPDPAATETSASGTGSGPDAQPQESPDTRVAALEPGTAAEPPDAETPAALSEPETARALDPAEAEATYAATGIWQRAPTAPLALSPGQEGVGDPYMLSLDAGVEAHDAVALPEAEAGYNDTPFDAPMPPAPADTVFDLDERGFVVATPEGALNPDRIRVFAGMPPVVPPSRSSVLPGGQDAPATAAEAEALKRLNSVRPRSRPVTLVEDNERAALGGVSLGELAALRPNVRPESAKAEAETDTAATDQAVAESRAPIARPRNFASIVEQARERQEQQPQQVAAAPRTVEPSAPSSASVTQQATVRNALNLRRVNLIGVYGQPSNRRALVRLSNGRYQKVQVGDRIDGGRVAAIGESELRYVKGGRNVTLEMP</sequence>
<feature type="compositionally biased region" description="Low complexity" evidence="1">
    <location>
        <begin position="451"/>
        <end position="463"/>
    </location>
</feature>
<accession>A0A1I1SEI2</accession>
<proteinExistence type="predicted"/>
<feature type="compositionally biased region" description="Low complexity" evidence="1">
    <location>
        <begin position="245"/>
        <end position="279"/>
    </location>
</feature>
<feature type="region of interest" description="Disordered" evidence="1">
    <location>
        <begin position="798"/>
        <end position="824"/>
    </location>
</feature>
<feature type="compositionally biased region" description="Low complexity" evidence="1">
    <location>
        <begin position="843"/>
        <end position="853"/>
    </location>
</feature>
<reference evidence="3 4" key="1">
    <citation type="submission" date="2016-10" db="EMBL/GenBank/DDBJ databases">
        <authorList>
            <person name="Varghese N."/>
            <person name="Submissions S."/>
        </authorList>
    </citation>
    <scope>NUCLEOTIDE SEQUENCE [LARGE SCALE GENOMIC DNA]</scope>
    <source>
        <strain evidence="4">YIM D21,KCTC 23444,ACCC 10710</strain>
    </source>
</reference>
<protein>
    <recommendedName>
        <fullName evidence="5">Type IV pilus biogenesis protein PilP</fullName>
    </recommendedName>
</protein>
<feature type="compositionally biased region" description="Low complexity" evidence="1">
    <location>
        <begin position="601"/>
        <end position="616"/>
    </location>
</feature>
<feature type="region of interest" description="Disordered" evidence="1">
    <location>
        <begin position="836"/>
        <end position="867"/>
    </location>
</feature>
<dbReference type="RefSeq" id="WP_149753944.1">
    <property type="nucleotide sequence ID" value="NZ_FOMS01000001.1"/>
</dbReference>
<organism evidence="3 4">
    <name type="scientific">Roseivivax sediminis</name>
    <dbReference type="NCBI Taxonomy" id="936889"/>
    <lineage>
        <taxon>Bacteria</taxon>
        <taxon>Pseudomonadati</taxon>
        <taxon>Pseudomonadota</taxon>
        <taxon>Alphaproteobacteria</taxon>
        <taxon>Rhodobacterales</taxon>
        <taxon>Roseobacteraceae</taxon>
        <taxon>Roseivivax</taxon>
    </lineage>
</organism>
<feature type="compositionally biased region" description="Low complexity" evidence="1">
    <location>
        <begin position="188"/>
        <end position="204"/>
    </location>
</feature>
<feature type="compositionally biased region" description="Low complexity" evidence="1">
    <location>
        <begin position="217"/>
        <end position="235"/>
    </location>
</feature>